<accession>A0A2V3U288</accession>
<protein>
    <submittedName>
        <fullName evidence="2">Uncharacterized protein</fullName>
    </submittedName>
</protein>
<comment type="caution">
    <text evidence="2">The sequence shown here is derived from an EMBL/GenBank/DDBJ whole genome shotgun (WGS) entry which is preliminary data.</text>
</comment>
<dbReference type="AlphaFoldDB" id="A0A2V3U288"/>
<name>A0A2V3U288_9HYPH</name>
<sequence>MGSGHFKAGATVSRRIRPDAKAIPTSSIRIISSGSIDGPHEVAGENVPLRG</sequence>
<feature type="compositionally biased region" description="Low complexity" evidence="1">
    <location>
        <begin position="23"/>
        <end position="36"/>
    </location>
</feature>
<gene>
    <name evidence="2" type="ORF">C7450_12270</name>
</gene>
<evidence type="ECO:0000313" key="3">
    <source>
        <dbReference type="Proteomes" id="UP000248021"/>
    </source>
</evidence>
<organism evidence="2 3">
    <name type="scientific">Chelatococcus asaccharovorans</name>
    <dbReference type="NCBI Taxonomy" id="28210"/>
    <lineage>
        <taxon>Bacteria</taxon>
        <taxon>Pseudomonadati</taxon>
        <taxon>Pseudomonadota</taxon>
        <taxon>Alphaproteobacteria</taxon>
        <taxon>Hyphomicrobiales</taxon>
        <taxon>Chelatococcaceae</taxon>
        <taxon>Chelatococcus</taxon>
    </lineage>
</organism>
<proteinExistence type="predicted"/>
<reference evidence="2 3" key="1">
    <citation type="submission" date="2018-05" db="EMBL/GenBank/DDBJ databases">
        <title>Genomic Encyclopedia of Type Strains, Phase IV (KMG-IV): sequencing the most valuable type-strain genomes for metagenomic binning, comparative biology and taxonomic classification.</title>
        <authorList>
            <person name="Goeker M."/>
        </authorList>
    </citation>
    <scope>NUCLEOTIDE SEQUENCE [LARGE SCALE GENOMIC DNA]</scope>
    <source>
        <strain evidence="2 3">DSM 6462</strain>
    </source>
</reference>
<dbReference type="Proteomes" id="UP000248021">
    <property type="component" value="Unassembled WGS sequence"/>
</dbReference>
<feature type="region of interest" description="Disordered" evidence="1">
    <location>
        <begin position="1"/>
        <end position="51"/>
    </location>
</feature>
<evidence type="ECO:0000313" key="2">
    <source>
        <dbReference type="EMBL" id="PXW50959.1"/>
    </source>
</evidence>
<dbReference type="EMBL" id="QJJK01000022">
    <property type="protein sequence ID" value="PXW50959.1"/>
    <property type="molecule type" value="Genomic_DNA"/>
</dbReference>
<evidence type="ECO:0000256" key="1">
    <source>
        <dbReference type="SAM" id="MobiDB-lite"/>
    </source>
</evidence>
<keyword evidence="3" id="KW-1185">Reference proteome</keyword>